<evidence type="ECO:0000256" key="8">
    <source>
        <dbReference type="ARBA" id="ARBA00031347"/>
    </source>
</evidence>
<dbReference type="GO" id="GO:0015031">
    <property type="term" value="P:protein transport"/>
    <property type="evidence" value="ECO:0007669"/>
    <property type="project" value="UniProtKB-KW"/>
</dbReference>
<dbReference type="OrthoDB" id="1661054at2759"/>
<protein>
    <recommendedName>
        <fullName evidence="3">Conserved oligomeric Golgi complex subunit 8</fullName>
    </recommendedName>
    <alternativeName>
        <fullName evidence="8">Component of oligomeric Golgi complex 8</fullName>
    </alternativeName>
</protein>
<evidence type="ECO:0000313" key="10">
    <source>
        <dbReference type="Proteomes" id="UP000053237"/>
    </source>
</evidence>
<comment type="similarity">
    <text evidence="2">Belongs to the COG8 family.</text>
</comment>
<evidence type="ECO:0000256" key="7">
    <source>
        <dbReference type="ARBA" id="ARBA00023136"/>
    </source>
</evidence>
<keyword evidence="10" id="KW-1185">Reference proteome</keyword>
<sequence length="548" mass="62892">MTDTILQETVHRVSMLAAPHCIHSLDELKRAPWCLELVHEQNEANLKEYILRNYHLFIQSNQCSDVIKNEMSNLQDQTSELMPKLCSTQNNFSSTIGNIETSIGKHNDIQFLLNHHQELQNLLEIPQLIHHCTKNELFESAIDIIQFFSNIFSLRSANHCEDNVNFVNSGQEIIRLLCDEVVHQIRFLRKMLIKKLSQDSPLVLCVRVVSLLRQLDPLCSANESTEVIESKLKHEFLASRSEWLNSVLHANALDDPYHHMLQVVDNNRSNWMNIFTQYTAIFGSKGMDPTLCRWATLNVVKFIDLLKYQLSQIDDFSLISNIMDQSLFFAGSFGRLGFDFRTSLVVLFEDHVFDRLQECWAKAIAEFRGALDVPLFDSGDDKHGTKDVVRIGLSSVHFISSEPSHVQRIDNDYTPPRQLLGFPILVDFTNAVLSSLNNLRLCLITSLRIRMKKRFLKMTVDFAQAISDFTRQMNLEGLCNDGRERSKKSKGFIQAVESMIKVSESILIPYLFDCFSRLYPDHQLDKCNTEADLELDGCLAILKGLETE</sequence>
<proteinExistence type="inferred from homology"/>
<keyword evidence="7" id="KW-0472">Membrane</keyword>
<reference evidence="9 10" key="1">
    <citation type="submission" date="2012-05" db="EMBL/GenBank/DDBJ databases">
        <title>Recombination and specialization in a pathogen metapopulation.</title>
        <authorList>
            <person name="Gardiner A."/>
            <person name="Kemen E."/>
            <person name="Schultz-Larsen T."/>
            <person name="MacLean D."/>
            <person name="Van Oosterhout C."/>
            <person name="Jones J.D.G."/>
        </authorList>
    </citation>
    <scope>NUCLEOTIDE SEQUENCE [LARGE SCALE GENOMIC DNA]</scope>
    <source>
        <strain evidence="9 10">Ac Nc2</strain>
    </source>
</reference>
<evidence type="ECO:0000313" key="9">
    <source>
        <dbReference type="EMBL" id="CCI39576.1"/>
    </source>
</evidence>
<evidence type="ECO:0000256" key="1">
    <source>
        <dbReference type="ARBA" id="ARBA00004395"/>
    </source>
</evidence>
<comment type="subcellular location">
    <subcellularLocation>
        <location evidence="1">Golgi apparatus membrane</location>
        <topology evidence="1">Peripheral membrane protein</topology>
    </subcellularLocation>
</comment>
<dbReference type="InterPro" id="IPR016159">
    <property type="entry name" value="Cullin_repeat-like_dom_sf"/>
</dbReference>
<evidence type="ECO:0000256" key="4">
    <source>
        <dbReference type="ARBA" id="ARBA00022448"/>
    </source>
</evidence>
<dbReference type="GO" id="GO:0006891">
    <property type="term" value="P:intra-Golgi vesicle-mediated transport"/>
    <property type="evidence" value="ECO:0007669"/>
    <property type="project" value="TreeGrafter"/>
</dbReference>
<evidence type="ECO:0000256" key="3">
    <source>
        <dbReference type="ARBA" id="ARBA00020983"/>
    </source>
</evidence>
<evidence type="ECO:0000256" key="6">
    <source>
        <dbReference type="ARBA" id="ARBA00023034"/>
    </source>
</evidence>
<organism evidence="9 10">
    <name type="scientific">Albugo candida</name>
    <dbReference type="NCBI Taxonomy" id="65357"/>
    <lineage>
        <taxon>Eukaryota</taxon>
        <taxon>Sar</taxon>
        <taxon>Stramenopiles</taxon>
        <taxon>Oomycota</taxon>
        <taxon>Peronosporomycetes</taxon>
        <taxon>Albuginales</taxon>
        <taxon>Albuginaceae</taxon>
        <taxon>Albugo</taxon>
    </lineage>
</organism>
<keyword evidence="4" id="KW-0813">Transport</keyword>
<dbReference type="GO" id="GO:0000139">
    <property type="term" value="C:Golgi membrane"/>
    <property type="evidence" value="ECO:0007669"/>
    <property type="project" value="UniProtKB-SubCell"/>
</dbReference>
<dbReference type="Proteomes" id="UP000053237">
    <property type="component" value="Unassembled WGS sequence"/>
</dbReference>
<keyword evidence="6" id="KW-0333">Golgi apparatus</keyword>
<dbReference type="InParanoid" id="A0A024FYJ0"/>
<evidence type="ECO:0000256" key="2">
    <source>
        <dbReference type="ARBA" id="ARBA00006419"/>
    </source>
</evidence>
<dbReference type="PANTHER" id="PTHR21311:SF0">
    <property type="entry name" value="CONSERVED OLIGOMERIC GOLGI COMPLEX SUBUNIT 8"/>
    <property type="match status" value="1"/>
</dbReference>
<dbReference type="AlphaFoldDB" id="A0A024FYJ0"/>
<keyword evidence="5" id="KW-0653">Protein transport</keyword>
<gene>
    <name evidence="9" type="ORF">BN9_003590</name>
</gene>
<dbReference type="InterPro" id="IPR007255">
    <property type="entry name" value="COG8"/>
</dbReference>
<accession>A0A024FYJ0</accession>
<dbReference type="EMBL" id="CAIX01000002">
    <property type="protein sequence ID" value="CCI39576.1"/>
    <property type="molecule type" value="Genomic_DNA"/>
</dbReference>
<evidence type="ECO:0000256" key="5">
    <source>
        <dbReference type="ARBA" id="ARBA00022927"/>
    </source>
</evidence>
<dbReference type="STRING" id="65357.A0A024FYJ0"/>
<name>A0A024FYJ0_9STRA</name>
<dbReference type="SUPFAM" id="SSF74788">
    <property type="entry name" value="Cullin repeat-like"/>
    <property type="match status" value="1"/>
</dbReference>
<comment type="caution">
    <text evidence="9">The sequence shown here is derived from an EMBL/GenBank/DDBJ whole genome shotgun (WGS) entry which is preliminary data.</text>
</comment>
<dbReference type="GO" id="GO:0017119">
    <property type="term" value="C:Golgi transport complex"/>
    <property type="evidence" value="ECO:0007669"/>
    <property type="project" value="InterPro"/>
</dbReference>
<dbReference type="PANTHER" id="PTHR21311">
    <property type="entry name" value="CONSERVED OLIGOMERIC GOLGI COMPLEX COMPONENT 8"/>
    <property type="match status" value="1"/>
</dbReference>
<dbReference type="Pfam" id="PF04124">
    <property type="entry name" value="Dor1"/>
    <property type="match status" value="1"/>
</dbReference>